<sequence length="103" mass="11461">MSVSAGPLCWPTCAVLSTQCKVECRQKSRTRHKATWPSTSTTADAAISLQLPYVDVSHLQLALQKDLALAREQSRRLHSQALGQRRPWRCNTQQPGGVQRHLG</sequence>
<dbReference type="EMBL" id="VYYT01000085">
    <property type="protein sequence ID" value="KAK2771123.1"/>
    <property type="molecule type" value="Genomic_DNA"/>
</dbReference>
<name>A0AAE0DA54_COLKA</name>
<feature type="region of interest" description="Disordered" evidence="1">
    <location>
        <begin position="78"/>
        <end position="103"/>
    </location>
</feature>
<accession>A0AAE0DA54</accession>
<dbReference type="AlphaFoldDB" id="A0AAE0DA54"/>
<comment type="caution">
    <text evidence="2">The sequence shown here is derived from an EMBL/GenBank/DDBJ whole genome shotgun (WGS) entry which is preliminary data.</text>
</comment>
<evidence type="ECO:0000313" key="2">
    <source>
        <dbReference type="EMBL" id="KAK2771123.1"/>
    </source>
</evidence>
<gene>
    <name evidence="2" type="ORF">CKAH01_14487</name>
</gene>
<evidence type="ECO:0000313" key="3">
    <source>
        <dbReference type="Proteomes" id="UP001281614"/>
    </source>
</evidence>
<protein>
    <submittedName>
        <fullName evidence="2">Uncharacterized protein</fullName>
    </submittedName>
</protein>
<dbReference type="Proteomes" id="UP001281614">
    <property type="component" value="Unassembled WGS sequence"/>
</dbReference>
<organism evidence="2 3">
    <name type="scientific">Colletotrichum kahawae</name>
    <name type="common">Coffee berry disease fungus</name>
    <dbReference type="NCBI Taxonomy" id="34407"/>
    <lineage>
        <taxon>Eukaryota</taxon>
        <taxon>Fungi</taxon>
        <taxon>Dikarya</taxon>
        <taxon>Ascomycota</taxon>
        <taxon>Pezizomycotina</taxon>
        <taxon>Sordariomycetes</taxon>
        <taxon>Hypocreomycetidae</taxon>
        <taxon>Glomerellales</taxon>
        <taxon>Glomerellaceae</taxon>
        <taxon>Colletotrichum</taxon>
        <taxon>Colletotrichum gloeosporioides species complex</taxon>
    </lineage>
</organism>
<reference evidence="2" key="1">
    <citation type="submission" date="2023-02" db="EMBL/GenBank/DDBJ databases">
        <title>Colletotrichum kahawae CIFC_Que2 genome sequencing and assembly.</title>
        <authorList>
            <person name="Baroncelli R."/>
        </authorList>
    </citation>
    <scope>NUCLEOTIDE SEQUENCE</scope>
    <source>
        <strain evidence="2">CIFC_Que2</strain>
    </source>
</reference>
<proteinExistence type="predicted"/>
<evidence type="ECO:0000256" key="1">
    <source>
        <dbReference type="SAM" id="MobiDB-lite"/>
    </source>
</evidence>
<keyword evidence="3" id="KW-1185">Reference proteome</keyword>